<feature type="chain" id="PRO_5035792155" evidence="1">
    <location>
        <begin position="19"/>
        <end position="182"/>
    </location>
</feature>
<dbReference type="PANTHER" id="PTHR34406:SF1">
    <property type="entry name" value="PROTEIN YCEI"/>
    <property type="match status" value="1"/>
</dbReference>
<comment type="caution">
    <text evidence="3">The sequence shown here is derived from an EMBL/GenBank/DDBJ whole genome shotgun (WGS) entry which is preliminary data.</text>
</comment>
<feature type="signal peptide" evidence="1">
    <location>
        <begin position="1"/>
        <end position="18"/>
    </location>
</feature>
<dbReference type="InterPro" id="IPR036761">
    <property type="entry name" value="TTHA0802/YceI-like_sf"/>
</dbReference>
<feature type="domain" description="Lipid/polyisoprenoid-binding YceI-like" evidence="2">
    <location>
        <begin position="20"/>
        <end position="180"/>
    </location>
</feature>
<organism evidence="3 4">
    <name type="scientific">Roseiterribacter gracilis</name>
    <dbReference type="NCBI Taxonomy" id="2812848"/>
    <lineage>
        <taxon>Bacteria</taxon>
        <taxon>Pseudomonadati</taxon>
        <taxon>Pseudomonadota</taxon>
        <taxon>Alphaproteobacteria</taxon>
        <taxon>Rhodospirillales</taxon>
        <taxon>Roseiterribacteraceae</taxon>
        <taxon>Roseiterribacter</taxon>
    </lineage>
</organism>
<protein>
    <submittedName>
        <fullName evidence="3">Polyisoprenoid-binding protein</fullName>
    </submittedName>
</protein>
<dbReference type="PANTHER" id="PTHR34406">
    <property type="entry name" value="PROTEIN YCEI"/>
    <property type="match status" value="1"/>
</dbReference>
<dbReference type="SUPFAM" id="SSF101874">
    <property type="entry name" value="YceI-like"/>
    <property type="match status" value="1"/>
</dbReference>
<evidence type="ECO:0000313" key="4">
    <source>
        <dbReference type="Proteomes" id="UP000681075"/>
    </source>
</evidence>
<dbReference type="Proteomes" id="UP000681075">
    <property type="component" value="Unassembled WGS sequence"/>
</dbReference>
<dbReference type="SMART" id="SM00867">
    <property type="entry name" value="YceI"/>
    <property type="match status" value="1"/>
</dbReference>
<dbReference type="RefSeq" id="WP_420244632.1">
    <property type="nucleotide sequence ID" value="NZ_BOPV01000001.1"/>
</dbReference>
<evidence type="ECO:0000256" key="1">
    <source>
        <dbReference type="SAM" id="SignalP"/>
    </source>
</evidence>
<keyword evidence="4" id="KW-1185">Reference proteome</keyword>
<keyword evidence="1" id="KW-0732">Signal</keyword>
<dbReference type="InterPro" id="IPR007372">
    <property type="entry name" value="Lipid/polyisoprenoid-bd_YceI"/>
</dbReference>
<dbReference type="Gene3D" id="2.40.128.110">
    <property type="entry name" value="Lipid/polyisoprenoid-binding, YceI-like"/>
    <property type="match status" value="1"/>
</dbReference>
<dbReference type="EMBL" id="BOPV01000001">
    <property type="protein sequence ID" value="GIL41227.1"/>
    <property type="molecule type" value="Genomic_DNA"/>
</dbReference>
<name>A0A8S8XI26_9PROT</name>
<evidence type="ECO:0000259" key="2">
    <source>
        <dbReference type="SMART" id="SM00867"/>
    </source>
</evidence>
<dbReference type="Pfam" id="PF04264">
    <property type="entry name" value="YceI"/>
    <property type="match status" value="1"/>
</dbReference>
<accession>A0A8S8XI26</accession>
<sequence length="182" mass="19505">MIVRSLILALAIALPAHAADYTVDPAKSRLGFRATQQGAAFDGEFKKFDAKIAFDAANLAASKVRVEIDVTSVTTKAADRDKELPKSDWFATDKFPKAVFETTRIEARGDNKFAAVATLTIRDQTAPLVLPFTLDEKDGVAHVVGSVAIDRTTFGVGQGAWATTDIIGKPVTVTVDLVAKKQ</sequence>
<gene>
    <name evidence="3" type="ORF">TMPK1_34640</name>
</gene>
<evidence type="ECO:0000313" key="3">
    <source>
        <dbReference type="EMBL" id="GIL41227.1"/>
    </source>
</evidence>
<reference evidence="3" key="1">
    <citation type="submission" date="2021-02" db="EMBL/GenBank/DDBJ databases">
        <title>Genome sequence of Rhodospirillales sp. strain TMPK1 isolated from soil.</title>
        <authorList>
            <person name="Nakai R."/>
            <person name="Kusada H."/>
            <person name="Tamaki H."/>
        </authorList>
    </citation>
    <scope>NUCLEOTIDE SEQUENCE</scope>
    <source>
        <strain evidence="3">TMPK1</strain>
    </source>
</reference>
<proteinExistence type="predicted"/>
<dbReference type="AlphaFoldDB" id="A0A8S8XI26"/>